<organism evidence="4 5">
    <name type="scientific">Bacillus taeanensis</name>
    <dbReference type="NCBI Taxonomy" id="273032"/>
    <lineage>
        <taxon>Bacteria</taxon>
        <taxon>Bacillati</taxon>
        <taxon>Bacillota</taxon>
        <taxon>Bacilli</taxon>
        <taxon>Bacillales</taxon>
        <taxon>Bacillaceae</taxon>
        <taxon>Bacillus</taxon>
    </lineage>
</organism>
<dbReference type="InterPro" id="IPR036249">
    <property type="entry name" value="Thioredoxin-like_sf"/>
</dbReference>
<dbReference type="GO" id="GO:0016209">
    <property type="term" value="F:antioxidant activity"/>
    <property type="evidence" value="ECO:0007669"/>
    <property type="project" value="InterPro"/>
</dbReference>
<dbReference type="AlphaFoldDB" id="A0A366XS96"/>
<evidence type="ECO:0000313" key="5">
    <source>
        <dbReference type="Proteomes" id="UP000253314"/>
    </source>
</evidence>
<keyword evidence="5" id="KW-1185">Reference proteome</keyword>
<dbReference type="InterPro" id="IPR000866">
    <property type="entry name" value="AhpC/TSA"/>
</dbReference>
<dbReference type="PROSITE" id="PS00194">
    <property type="entry name" value="THIOREDOXIN_1"/>
    <property type="match status" value="1"/>
</dbReference>
<dbReference type="PROSITE" id="PS51352">
    <property type="entry name" value="THIOREDOXIN_2"/>
    <property type="match status" value="1"/>
</dbReference>
<dbReference type="InterPro" id="IPR013766">
    <property type="entry name" value="Thioredoxin_domain"/>
</dbReference>
<feature type="region of interest" description="Disordered" evidence="2">
    <location>
        <begin position="36"/>
        <end position="56"/>
    </location>
</feature>
<dbReference type="SUPFAM" id="SSF52833">
    <property type="entry name" value="Thioredoxin-like"/>
    <property type="match status" value="1"/>
</dbReference>
<feature type="domain" description="Thioredoxin" evidence="3">
    <location>
        <begin position="55"/>
        <end position="192"/>
    </location>
</feature>
<dbReference type="PANTHER" id="PTHR42852">
    <property type="entry name" value="THIOL:DISULFIDE INTERCHANGE PROTEIN DSBE"/>
    <property type="match status" value="1"/>
</dbReference>
<dbReference type="Gene3D" id="3.40.30.10">
    <property type="entry name" value="Glutaredoxin"/>
    <property type="match status" value="1"/>
</dbReference>
<keyword evidence="1" id="KW-1015">Disulfide bond</keyword>
<evidence type="ECO:0000313" key="4">
    <source>
        <dbReference type="EMBL" id="RBW69002.1"/>
    </source>
</evidence>
<dbReference type="InterPro" id="IPR017937">
    <property type="entry name" value="Thioredoxin_CS"/>
</dbReference>
<comment type="caution">
    <text evidence="4">The sequence shown here is derived from an EMBL/GenBank/DDBJ whole genome shotgun (WGS) entry which is preliminary data.</text>
</comment>
<dbReference type="Pfam" id="PF00578">
    <property type="entry name" value="AhpC-TSA"/>
    <property type="match status" value="1"/>
</dbReference>
<name>A0A366XS96_9BACI</name>
<reference evidence="4 5" key="1">
    <citation type="submission" date="2018-07" db="EMBL/GenBank/DDBJ databases">
        <title>Lottiidibacillus patelloidae gen. nov., sp. nov., isolated from the intestinal tract of a marine limpet and the reclassification of B. taeanensis BH030017T, B. algicola KMM 3737T and B. hwajinpoensis SW-72T as genus Lottiidibacillus.</title>
        <authorList>
            <person name="Liu R."/>
            <person name="Huang Z."/>
        </authorList>
    </citation>
    <scope>NUCLEOTIDE SEQUENCE [LARGE SCALE GENOMIC DNA]</scope>
    <source>
        <strain evidence="4 5">BH030017</strain>
    </source>
</reference>
<dbReference type="InterPro" id="IPR050553">
    <property type="entry name" value="Thioredoxin_ResA/DsbE_sf"/>
</dbReference>
<sequence>MIRRSVLLGMVAVFALITWGFYEYISNENVLNAGEKNQENEESVPAAASSGEIGLEKGDKAPNFTLENLKGEQVSLSDFRGKKVLLNFWATWCPPCKEEMPEMEEFYEKNGAKMEIIAVNLTMFEHDQANVAPFIKEYGLTFPVLLDKEGEQAKVYQAITIPTSYIVDEKGIIQQKIVGPMTYEMMEKIIQN</sequence>
<protein>
    <submittedName>
        <fullName evidence="4">TlpA family protein disulfide reductase</fullName>
    </submittedName>
</protein>
<evidence type="ECO:0000259" key="3">
    <source>
        <dbReference type="PROSITE" id="PS51352"/>
    </source>
</evidence>
<dbReference type="EMBL" id="QOCW01000014">
    <property type="protein sequence ID" value="RBW69002.1"/>
    <property type="molecule type" value="Genomic_DNA"/>
</dbReference>
<evidence type="ECO:0000256" key="1">
    <source>
        <dbReference type="ARBA" id="ARBA00023157"/>
    </source>
</evidence>
<dbReference type="CDD" id="cd02966">
    <property type="entry name" value="TlpA_like_family"/>
    <property type="match status" value="1"/>
</dbReference>
<evidence type="ECO:0000256" key="2">
    <source>
        <dbReference type="SAM" id="MobiDB-lite"/>
    </source>
</evidence>
<dbReference type="PANTHER" id="PTHR42852:SF1">
    <property type="entry name" value="THIOREDOXIN-LIKE PROTEIN YNEN"/>
    <property type="match status" value="1"/>
</dbReference>
<proteinExistence type="predicted"/>
<accession>A0A366XS96</accession>
<dbReference type="RefSeq" id="WP_113806651.1">
    <property type="nucleotide sequence ID" value="NZ_QOCW01000014.1"/>
</dbReference>
<dbReference type="Proteomes" id="UP000253314">
    <property type="component" value="Unassembled WGS sequence"/>
</dbReference>
<dbReference type="OrthoDB" id="25753at2"/>
<gene>
    <name evidence="4" type="ORF">DS031_13775</name>
</gene>
<dbReference type="GO" id="GO:0016491">
    <property type="term" value="F:oxidoreductase activity"/>
    <property type="evidence" value="ECO:0007669"/>
    <property type="project" value="InterPro"/>
</dbReference>